<dbReference type="InterPro" id="IPR055170">
    <property type="entry name" value="GFO_IDH_MocA-like_dom"/>
</dbReference>
<dbReference type="SUPFAM" id="SSF51735">
    <property type="entry name" value="NAD(P)-binding Rossmann-fold domains"/>
    <property type="match status" value="1"/>
</dbReference>
<dbReference type="SUPFAM" id="SSF55347">
    <property type="entry name" value="Glyceraldehyde-3-phosphate dehydrogenase-like, C-terminal domain"/>
    <property type="match status" value="1"/>
</dbReference>
<accession>A3ZY86</accession>
<reference evidence="3 4" key="1">
    <citation type="submission" date="2006-02" db="EMBL/GenBank/DDBJ databases">
        <authorList>
            <person name="Amann R."/>
            <person name="Ferriera S."/>
            <person name="Johnson J."/>
            <person name="Kravitz S."/>
            <person name="Halpern A."/>
            <person name="Remington K."/>
            <person name="Beeson K."/>
            <person name="Tran B."/>
            <person name="Rogers Y.-H."/>
            <person name="Friedman R."/>
            <person name="Venter J.C."/>
        </authorList>
    </citation>
    <scope>NUCLEOTIDE SEQUENCE [LARGE SCALE GENOMIC DNA]</scope>
    <source>
        <strain evidence="3 4">DSM 3645</strain>
    </source>
</reference>
<comment type="caution">
    <text evidence="3">The sequence shown here is derived from an EMBL/GenBank/DDBJ whole genome shotgun (WGS) entry which is preliminary data.</text>
</comment>
<dbReference type="EMBL" id="AANZ01000020">
    <property type="protein sequence ID" value="EAQ78562.1"/>
    <property type="molecule type" value="Genomic_DNA"/>
</dbReference>
<evidence type="ECO:0000313" key="3">
    <source>
        <dbReference type="EMBL" id="EAQ78562.1"/>
    </source>
</evidence>
<dbReference type="Pfam" id="PF01408">
    <property type="entry name" value="GFO_IDH_MocA"/>
    <property type="match status" value="1"/>
</dbReference>
<sequence>MLKVGVVGLGMMGATHLDVYRKRTDVCVVAVADLDKDRRCGRTTAAGNIEGQSQGGFDFSTVKQYADGCDLIADADVDIVDLCLPTPAHARLGALTLEAGKHLIIEKPLARSYAEALCLAQQAEKSPGLSFCAMCMRFWPGWDWLKEAVDSQRYGAVQSASFRRITQFPGGPFYSDGKASGGALLDLHIHDSDFVRYLFGMPKAVSSSGYSRHTTHIDHVLTQYHYDNMAIVSAEGAWSMSQGFGFEMEYLVNFEQATAVYRLCDSPKVELTTPDAGKQSIPLSAAMGYELELAHFIDCIQRGIPSDRISLADAAETLRLSEAEAESCRTGQCVQIEI</sequence>
<feature type="domain" description="GFO/IDH/MocA-like oxidoreductase" evidence="2">
    <location>
        <begin position="145"/>
        <end position="256"/>
    </location>
</feature>
<dbReference type="GO" id="GO:0000166">
    <property type="term" value="F:nucleotide binding"/>
    <property type="evidence" value="ECO:0007669"/>
    <property type="project" value="InterPro"/>
</dbReference>
<dbReference type="OrthoDB" id="9783105at2"/>
<proteinExistence type="predicted"/>
<dbReference type="PANTHER" id="PTHR43377">
    <property type="entry name" value="BILIVERDIN REDUCTASE A"/>
    <property type="match status" value="1"/>
</dbReference>
<dbReference type="InterPro" id="IPR000683">
    <property type="entry name" value="Gfo/Idh/MocA-like_OxRdtase_N"/>
</dbReference>
<evidence type="ECO:0000259" key="2">
    <source>
        <dbReference type="Pfam" id="PF22725"/>
    </source>
</evidence>
<gene>
    <name evidence="3" type="ORF">DSM3645_26804</name>
</gene>
<dbReference type="HOGENOM" id="CLU_023194_1_2_0"/>
<dbReference type="InterPro" id="IPR051450">
    <property type="entry name" value="Gfo/Idh/MocA_Oxidoreductases"/>
</dbReference>
<dbReference type="Proteomes" id="UP000004358">
    <property type="component" value="Unassembled WGS sequence"/>
</dbReference>
<name>A3ZY86_9BACT</name>
<evidence type="ECO:0008006" key="5">
    <source>
        <dbReference type="Google" id="ProtNLM"/>
    </source>
</evidence>
<dbReference type="AlphaFoldDB" id="A3ZY86"/>
<dbReference type="RefSeq" id="WP_002653255.1">
    <property type="nucleotide sequence ID" value="NZ_CH672376.1"/>
</dbReference>
<dbReference type="STRING" id="314230.DSM3645_26804"/>
<dbReference type="Pfam" id="PF22725">
    <property type="entry name" value="GFO_IDH_MocA_C3"/>
    <property type="match status" value="1"/>
</dbReference>
<dbReference type="Gene3D" id="3.40.50.720">
    <property type="entry name" value="NAD(P)-binding Rossmann-like Domain"/>
    <property type="match status" value="1"/>
</dbReference>
<organism evidence="3 4">
    <name type="scientific">Blastopirellula marina DSM 3645</name>
    <dbReference type="NCBI Taxonomy" id="314230"/>
    <lineage>
        <taxon>Bacteria</taxon>
        <taxon>Pseudomonadati</taxon>
        <taxon>Planctomycetota</taxon>
        <taxon>Planctomycetia</taxon>
        <taxon>Pirellulales</taxon>
        <taxon>Pirellulaceae</taxon>
        <taxon>Blastopirellula</taxon>
    </lineage>
</organism>
<dbReference type="InterPro" id="IPR036291">
    <property type="entry name" value="NAD(P)-bd_dom_sf"/>
</dbReference>
<dbReference type="Gene3D" id="3.30.360.10">
    <property type="entry name" value="Dihydrodipicolinate Reductase, domain 2"/>
    <property type="match status" value="1"/>
</dbReference>
<protein>
    <recommendedName>
        <fullName evidence="5">Oxidoreductase</fullName>
    </recommendedName>
</protein>
<feature type="domain" description="Gfo/Idh/MocA-like oxidoreductase N-terminal" evidence="1">
    <location>
        <begin position="2"/>
        <end position="126"/>
    </location>
</feature>
<evidence type="ECO:0000313" key="4">
    <source>
        <dbReference type="Proteomes" id="UP000004358"/>
    </source>
</evidence>
<dbReference type="PANTHER" id="PTHR43377:SF1">
    <property type="entry name" value="BILIVERDIN REDUCTASE A"/>
    <property type="match status" value="1"/>
</dbReference>
<evidence type="ECO:0000259" key="1">
    <source>
        <dbReference type="Pfam" id="PF01408"/>
    </source>
</evidence>
<dbReference type="eggNOG" id="COG0673">
    <property type="taxonomic scope" value="Bacteria"/>
</dbReference>